<feature type="transmembrane region" description="Helical" evidence="2">
    <location>
        <begin position="194"/>
        <end position="216"/>
    </location>
</feature>
<evidence type="ECO:0000313" key="4">
    <source>
        <dbReference type="Proteomes" id="UP000199323"/>
    </source>
</evidence>
<protein>
    <submittedName>
        <fullName evidence="3">Uncharacterized protein</fullName>
    </submittedName>
</protein>
<feature type="region of interest" description="Disordered" evidence="1">
    <location>
        <begin position="367"/>
        <end position="386"/>
    </location>
</feature>
<proteinExistence type="predicted"/>
<dbReference type="AlphaFoldDB" id="A0A1I2DDB3"/>
<keyword evidence="4" id="KW-1185">Reference proteome</keyword>
<feature type="region of interest" description="Disordered" evidence="1">
    <location>
        <begin position="227"/>
        <end position="254"/>
    </location>
</feature>
<keyword evidence="2" id="KW-1133">Transmembrane helix</keyword>
<feature type="compositionally biased region" description="Low complexity" evidence="1">
    <location>
        <begin position="235"/>
        <end position="254"/>
    </location>
</feature>
<feature type="transmembrane region" description="Helical" evidence="2">
    <location>
        <begin position="59"/>
        <end position="77"/>
    </location>
</feature>
<gene>
    <name evidence="3" type="ORF">SAMN05216251_105187</name>
</gene>
<organism evidence="3 4">
    <name type="scientific">Actinacidiphila alni</name>
    <dbReference type="NCBI Taxonomy" id="380248"/>
    <lineage>
        <taxon>Bacteria</taxon>
        <taxon>Bacillati</taxon>
        <taxon>Actinomycetota</taxon>
        <taxon>Actinomycetes</taxon>
        <taxon>Kitasatosporales</taxon>
        <taxon>Streptomycetaceae</taxon>
        <taxon>Actinacidiphila</taxon>
    </lineage>
</organism>
<dbReference type="Proteomes" id="UP000199323">
    <property type="component" value="Unassembled WGS sequence"/>
</dbReference>
<feature type="compositionally biased region" description="Basic and acidic residues" evidence="1">
    <location>
        <begin position="375"/>
        <end position="386"/>
    </location>
</feature>
<evidence type="ECO:0000313" key="3">
    <source>
        <dbReference type="EMBL" id="SFE78449.1"/>
    </source>
</evidence>
<reference evidence="3 4" key="1">
    <citation type="submission" date="2016-10" db="EMBL/GenBank/DDBJ databases">
        <authorList>
            <person name="de Groot N.N."/>
        </authorList>
    </citation>
    <scope>NUCLEOTIDE SEQUENCE [LARGE SCALE GENOMIC DNA]</scope>
    <source>
        <strain evidence="3 4">CGMCC 4.3510</strain>
    </source>
</reference>
<accession>A0A1I2DDB3</accession>
<feature type="transmembrane region" description="Helical" evidence="2">
    <location>
        <begin position="34"/>
        <end position="53"/>
    </location>
</feature>
<evidence type="ECO:0000256" key="1">
    <source>
        <dbReference type="SAM" id="MobiDB-lite"/>
    </source>
</evidence>
<feature type="region of interest" description="Disordered" evidence="1">
    <location>
        <begin position="1"/>
        <end position="27"/>
    </location>
</feature>
<dbReference type="EMBL" id="FONG01000005">
    <property type="protein sequence ID" value="SFE78449.1"/>
    <property type="molecule type" value="Genomic_DNA"/>
</dbReference>
<keyword evidence="2" id="KW-0812">Transmembrane</keyword>
<feature type="compositionally biased region" description="Basic and acidic residues" evidence="1">
    <location>
        <begin position="1"/>
        <end position="14"/>
    </location>
</feature>
<sequence>MGGPGETRDTEHAPAEPAVAGGSGEDDGSPLRSLILGLLLGATIAALVCGLVIGRPALWGPGAGVTALFLLAGTGVFERRTDKPVVERRKALAMIESRRATSTGESADIPVAFDLTVAPDERPAYRVNTDETINLVDIPDYKVRGIVVVEYRVDKPWEVALVAEPDAEWSRRRAEAVLDSAPESSREKDTAQKVGLGCLMAFFGLLAGAAVIVVLFRGDLFKDDGADSGAHPAPSVSASSDATSDSSSTTTTVTDSITTADVSGSILTGGLLRTTANSMVTAGAPTAIRLTISEHRMTARGTTPAEWTADRLPVPLSTLPYEKMPALVREARTTLHVNGAGDWQIDVTRDAKTKAVRIVVTVRDGNGDATLTADETGRVTHRDPRS</sequence>
<keyword evidence="2" id="KW-0472">Membrane</keyword>
<dbReference type="STRING" id="380248.SAMN05216251_105187"/>
<evidence type="ECO:0000256" key="2">
    <source>
        <dbReference type="SAM" id="Phobius"/>
    </source>
</evidence>
<name>A0A1I2DDB3_9ACTN</name>